<name>A0A0N4WRD3_HAEPC</name>
<organism evidence="3">
    <name type="scientific">Haemonchus placei</name>
    <name type="common">Barber's pole worm</name>
    <dbReference type="NCBI Taxonomy" id="6290"/>
    <lineage>
        <taxon>Eukaryota</taxon>
        <taxon>Metazoa</taxon>
        <taxon>Ecdysozoa</taxon>
        <taxon>Nematoda</taxon>
        <taxon>Chromadorea</taxon>
        <taxon>Rhabditida</taxon>
        <taxon>Rhabditina</taxon>
        <taxon>Rhabditomorpha</taxon>
        <taxon>Strongyloidea</taxon>
        <taxon>Trichostrongylidae</taxon>
        <taxon>Haemonchus</taxon>
    </lineage>
</organism>
<evidence type="ECO:0000313" key="1">
    <source>
        <dbReference type="EMBL" id="VDO51586.1"/>
    </source>
</evidence>
<gene>
    <name evidence="1" type="ORF">HPLM_LOCUS14036</name>
</gene>
<reference evidence="1 2" key="2">
    <citation type="submission" date="2018-11" db="EMBL/GenBank/DDBJ databases">
        <authorList>
            <consortium name="Pathogen Informatics"/>
        </authorList>
    </citation>
    <scope>NUCLEOTIDE SEQUENCE [LARGE SCALE GENOMIC DNA]</scope>
    <source>
        <strain evidence="1 2">MHpl1</strain>
    </source>
</reference>
<evidence type="ECO:0000313" key="3">
    <source>
        <dbReference type="WBParaSite" id="HPLM_0001404401-mRNA-1"/>
    </source>
</evidence>
<keyword evidence="2" id="KW-1185">Reference proteome</keyword>
<proteinExistence type="predicted"/>
<protein>
    <submittedName>
        <fullName evidence="3">Histone acetyltransferase</fullName>
    </submittedName>
</protein>
<dbReference type="Proteomes" id="UP000268014">
    <property type="component" value="Unassembled WGS sequence"/>
</dbReference>
<sequence length="92" mass="10117">MIPDASFVELSSRLRDAIYMHTLYTTPLPPFKGTQKAPHAAALCSQSVLKVAKGVENAPTCKISATYRSHSKAMGFDFYVFYNNELKCGIAV</sequence>
<reference evidence="3" key="1">
    <citation type="submission" date="2017-02" db="UniProtKB">
        <authorList>
            <consortium name="WormBaseParasite"/>
        </authorList>
    </citation>
    <scope>IDENTIFICATION</scope>
</reference>
<dbReference type="AlphaFoldDB" id="A0A0N4WRD3"/>
<accession>A0A0N4WRD3</accession>
<dbReference type="OrthoDB" id="5856787at2759"/>
<evidence type="ECO:0000313" key="2">
    <source>
        <dbReference type="Proteomes" id="UP000268014"/>
    </source>
</evidence>
<dbReference type="EMBL" id="UZAF01018421">
    <property type="protein sequence ID" value="VDO51586.1"/>
    <property type="molecule type" value="Genomic_DNA"/>
</dbReference>
<dbReference type="WBParaSite" id="HPLM_0001404401-mRNA-1">
    <property type="protein sequence ID" value="HPLM_0001404401-mRNA-1"/>
    <property type="gene ID" value="HPLM_0001404401"/>
</dbReference>